<name>A0AAN4ZP43_9BILA</name>
<protein>
    <recommendedName>
        <fullName evidence="2">Integrase zinc-binding domain-containing protein</fullName>
    </recommendedName>
</protein>
<organism evidence="3 4">
    <name type="scientific">Pristionchus mayeri</name>
    <dbReference type="NCBI Taxonomy" id="1317129"/>
    <lineage>
        <taxon>Eukaryota</taxon>
        <taxon>Metazoa</taxon>
        <taxon>Ecdysozoa</taxon>
        <taxon>Nematoda</taxon>
        <taxon>Chromadorea</taxon>
        <taxon>Rhabditida</taxon>
        <taxon>Rhabditina</taxon>
        <taxon>Diplogasteromorpha</taxon>
        <taxon>Diplogasteroidea</taxon>
        <taxon>Neodiplogasteridae</taxon>
        <taxon>Pristionchus</taxon>
    </lineage>
</organism>
<gene>
    <name evidence="3" type="ORF">PMAYCL1PPCAC_11395</name>
</gene>
<keyword evidence="4" id="KW-1185">Reference proteome</keyword>
<reference evidence="4" key="1">
    <citation type="submission" date="2022-10" db="EMBL/GenBank/DDBJ databases">
        <title>Genome assembly of Pristionchus species.</title>
        <authorList>
            <person name="Yoshida K."/>
            <person name="Sommer R.J."/>
        </authorList>
    </citation>
    <scope>NUCLEOTIDE SEQUENCE [LARGE SCALE GENOMIC DNA]</scope>
    <source>
        <strain evidence="4">RS5460</strain>
    </source>
</reference>
<feature type="region of interest" description="Disordered" evidence="1">
    <location>
        <begin position="318"/>
        <end position="385"/>
    </location>
</feature>
<sequence>MAQLEMMDDSKEIPIIHNDDDNHEEVVEEELIYDNEIMADDMTMGYAEEEEVHCEDEDDIYGGMDHHLYDAIVEFKRSAHYPDLADQRTDRSAHCHWRLRCSRFDMHADDMTLMYKGNEDRVEHPKFVIKKGEVRGMIERVHTLIGHVGTKRTQAALQKRMYWRSVRNDVMTYVQNCGFCRDKKQQGKKLAKAPIDIQSDSFNLNITVEYTTIPGQRIIRVGLHGYDEEFVQKAMLARMTTYTFRSTDSDYRKSYRAPAFFKRQPYLRRPPRFEPRVQSLAYLNPMMNRAPREPSYLMSGRRVEDMERIQAAKRAKFIDDIEEEDEELTPVDPSVASTSRAAPAAAQAAVEDDADDAAAAAAADAPSTSRPRPITAPRKPALRPAIVYDTNHPVYRRAKAERAIKQDRHQRRSEYGAMRGAATRLSGMMNIRGEPSSSTSALLSSVDNTLQYGLREGVISQHDILTPFEDPRERSTLGPLPLVMFIPSHDPEVVELQKVLLNQQIEIQKMQMRELRRMQHIETRYEEVEVDGREMVDEDGREMVDVDGREDELDVGRYG</sequence>
<evidence type="ECO:0000259" key="2">
    <source>
        <dbReference type="Pfam" id="PF17921"/>
    </source>
</evidence>
<dbReference type="Pfam" id="PF17921">
    <property type="entry name" value="Integrase_H2C2"/>
    <property type="match status" value="1"/>
</dbReference>
<evidence type="ECO:0000313" key="3">
    <source>
        <dbReference type="EMBL" id="GMR41200.1"/>
    </source>
</evidence>
<feature type="compositionally biased region" description="Acidic residues" evidence="1">
    <location>
        <begin position="320"/>
        <end position="329"/>
    </location>
</feature>
<feature type="region of interest" description="Disordered" evidence="1">
    <location>
        <begin position="539"/>
        <end position="559"/>
    </location>
</feature>
<accession>A0AAN4ZP43</accession>
<dbReference type="Proteomes" id="UP001328107">
    <property type="component" value="Unassembled WGS sequence"/>
</dbReference>
<proteinExistence type="predicted"/>
<dbReference type="AlphaFoldDB" id="A0AAN4ZP43"/>
<dbReference type="InterPro" id="IPR041588">
    <property type="entry name" value="Integrase_H2C2"/>
</dbReference>
<dbReference type="EMBL" id="BTRK01000003">
    <property type="protein sequence ID" value="GMR41200.1"/>
    <property type="molecule type" value="Genomic_DNA"/>
</dbReference>
<dbReference type="Gene3D" id="1.10.340.70">
    <property type="match status" value="1"/>
</dbReference>
<evidence type="ECO:0000256" key="1">
    <source>
        <dbReference type="SAM" id="MobiDB-lite"/>
    </source>
</evidence>
<evidence type="ECO:0000313" key="4">
    <source>
        <dbReference type="Proteomes" id="UP001328107"/>
    </source>
</evidence>
<comment type="caution">
    <text evidence="3">The sequence shown here is derived from an EMBL/GenBank/DDBJ whole genome shotgun (WGS) entry which is preliminary data.</text>
</comment>
<feature type="domain" description="Integrase zinc-binding" evidence="2">
    <location>
        <begin position="131"/>
        <end position="185"/>
    </location>
</feature>